<dbReference type="InterPro" id="IPR006527">
    <property type="entry name" value="F-box-assoc_dom_typ1"/>
</dbReference>
<proteinExistence type="predicted"/>
<reference evidence="3" key="1">
    <citation type="submission" date="2017-12" db="EMBL/GenBank/DDBJ databases">
        <authorList>
            <person name="Barbosa P."/>
            <person name="Usie A."/>
            <person name="Ramos A.M."/>
        </authorList>
    </citation>
    <scope>NUCLEOTIDE SEQUENCE</scope>
    <source>
        <strain evidence="3">HL8</strain>
        <tissue evidence="3">Leaves</tissue>
    </source>
</reference>
<dbReference type="Pfam" id="PF07734">
    <property type="entry name" value="FBA_1"/>
    <property type="match status" value="1"/>
</dbReference>
<dbReference type="Proteomes" id="UP000237347">
    <property type="component" value="Unassembled WGS sequence"/>
</dbReference>
<dbReference type="InterPro" id="IPR017451">
    <property type="entry name" value="F-box-assoc_interact_dom"/>
</dbReference>
<dbReference type="NCBIfam" id="TIGR01640">
    <property type="entry name" value="F_box_assoc_1"/>
    <property type="match status" value="1"/>
</dbReference>
<evidence type="ECO:0000313" key="3">
    <source>
        <dbReference type="EMBL" id="KAK7838372.1"/>
    </source>
</evidence>
<comment type="caution">
    <text evidence="3">The sequence shown here is derived from an EMBL/GenBank/DDBJ whole genome shotgun (WGS) entry which is preliminary data.</text>
</comment>
<reference evidence="3" key="3">
    <citation type="submission" date="2023-07" db="EMBL/GenBank/DDBJ databases">
        <title>An improved reference 1 genome and first organelle genomes of Quercus suber.</title>
        <authorList>
            <consortium name="Genosuber Consortium"/>
            <person name="Usie A."/>
            <person name="Serra O."/>
            <person name="Barros P."/>
        </authorList>
    </citation>
    <scope>NUCLEOTIDE SEQUENCE</scope>
    <source>
        <strain evidence="3">HL8</strain>
        <tissue evidence="3">Leaves</tissue>
    </source>
</reference>
<organism evidence="3 4">
    <name type="scientific">Quercus suber</name>
    <name type="common">Cork oak</name>
    <dbReference type="NCBI Taxonomy" id="58331"/>
    <lineage>
        <taxon>Eukaryota</taxon>
        <taxon>Viridiplantae</taxon>
        <taxon>Streptophyta</taxon>
        <taxon>Embryophyta</taxon>
        <taxon>Tracheophyta</taxon>
        <taxon>Spermatophyta</taxon>
        <taxon>Magnoliopsida</taxon>
        <taxon>eudicotyledons</taxon>
        <taxon>Gunneridae</taxon>
        <taxon>Pentapetalae</taxon>
        <taxon>rosids</taxon>
        <taxon>fabids</taxon>
        <taxon>Fagales</taxon>
        <taxon>Fagaceae</taxon>
        <taxon>Quercus</taxon>
    </lineage>
</organism>
<gene>
    <name evidence="3" type="primary">CPR1_11</name>
    <name evidence="2" type="synonym">CPR1_8</name>
    <name evidence="3" type="ORF">CFP56_019945</name>
    <name evidence="2" type="ORF">CFP56_028486</name>
</gene>
<evidence type="ECO:0000313" key="4">
    <source>
        <dbReference type="Proteomes" id="UP000237347"/>
    </source>
</evidence>
<accession>A0AAW0KH38</accession>
<protein>
    <submittedName>
        <fullName evidence="3">F-box protein cpr1</fullName>
    </submittedName>
</protein>
<reference evidence="3 4" key="2">
    <citation type="journal article" date="2018" name="Sci. Data">
        <title>The draft genome sequence of cork oak.</title>
        <authorList>
            <person name="Ramos A.M."/>
            <person name="Usie A."/>
            <person name="Barbosa P."/>
            <person name="Barros P.M."/>
            <person name="Capote T."/>
            <person name="Chaves I."/>
            <person name="Simoes F."/>
            <person name="Abreu I."/>
            <person name="Carrasquinho I."/>
            <person name="Faro C."/>
            <person name="Guimaraes J.B."/>
            <person name="Mendonca D."/>
            <person name="Nobrega F."/>
            <person name="Rodrigues L."/>
            <person name="Saibo N.J.M."/>
            <person name="Varela M.C."/>
            <person name="Egas C."/>
            <person name="Matos J."/>
            <person name="Miguel C.M."/>
            <person name="Oliveira M.M."/>
            <person name="Ricardo C.P."/>
            <person name="Goncalves S."/>
        </authorList>
    </citation>
    <scope>NUCLEOTIDE SEQUENCE [LARGE SCALE GENOMIC DNA]</scope>
    <source>
        <strain evidence="4">cv. HL8</strain>
        <strain evidence="3">HL8</strain>
    </source>
</reference>
<dbReference type="EMBL" id="PKMF04000466">
    <property type="protein sequence ID" value="KAK7830208.1"/>
    <property type="molecule type" value="Genomic_DNA"/>
</dbReference>
<feature type="domain" description="F-box associated beta-propeller type 1" evidence="1">
    <location>
        <begin position="6"/>
        <end position="182"/>
    </location>
</feature>
<keyword evidence="4" id="KW-1185">Reference proteome</keyword>
<name>A0AAW0KH38_QUESU</name>
<sequence length="218" mass="25795">MDPQTNEFEVLRVIRGDDTFCMNAYQVVEMFSLHNRSWKQLNCESDVMFSDILDNRDTEAYLEGFSFWYADALKDNVERINRFDFSNETFQTTPLPAETVIRRASDQRHILKVLNKSLSLMVLKDWNQDPYFEIWVLLEFEVRASWTKLFKIDCSNDIQILLGFWKNAKIFLNKKGELVLYDPLTKTIESVHPSQISKELQLVQCSIPKEYVELTEVW</sequence>
<dbReference type="EMBL" id="PKMF04000308">
    <property type="protein sequence ID" value="KAK7838372.1"/>
    <property type="molecule type" value="Genomic_DNA"/>
</dbReference>
<dbReference type="AlphaFoldDB" id="A0AAW0KH38"/>
<evidence type="ECO:0000259" key="1">
    <source>
        <dbReference type="Pfam" id="PF07734"/>
    </source>
</evidence>
<evidence type="ECO:0000313" key="2">
    <source>
        <dbReference type="EMBL" id="KAK7830208.1"/>
    </source>
</evidence>